<sequence length="34" mass="3557">MWGTATRSGSRAATSTPTSPSSRCCPGWSGPCRR</sequence>
<proteinExistence type="predicted"/>
<accession>A0A5N8WC17</accession>
<keyword evidence="3" id="KW-1185">Reference proteome</keyword>
<evidence type="ECO:0000256" key="1">
    <source>
        <dbReference type="SAM" id="MobiDB-lite"/>
    </source>
</evidence>
<feature type="region of interest" description="Disordered" evidence="1">
    <location>
        <begin position="1"/>
        <end position="34"/>
    </location>
</feature>
<name>A0A5N8WC17_9ACTN</name>
<dbReference type="EMBL" id="VJZE01000393">
    <property type="protein sequence ID" value="MPY45021.1"/>
    <property type="molecule type" value="Genomic_DNA"/>
</dbReference>
<comment type="caution">
    <text evidence="2">The sequence shown here is derived from an EMBL/GenBank/DDBJ whole genome shotgun (WGS) entry which is preliminary data.</text>
</comment>
<evidence type="ECO:0000313" key="3">
    <source>
        <dbReference type="Proteomes" id="UP000326979"/>
    </source>
</evidence>
<dbReference type="AlphaFoldDB" id="A0A5N8WC17"/>
<evidence type="ECO:0000313" key="2">
    <source>
        <dbReference type="EMBL" id="MPY45021.1"/>
    </source>
</evidence>
<gene>
    <name evidence="2" type="ORF">FNH04_35495</name>
</gene>
<protein>
    <submittedName>
        <fullName evidence="2">Uncharacterized protein</fullName>
    </submittedName>
</protein>
<reference evidence="2 3" key="1">
    <citation type="submission" date="2019-07" db="EMBL/GenBank/DDBJ databases">
        <title>New species of Amycolatopsis and Streptomyces.</title>
        <authorList>
            <person name="Duangmal K."/>
            <person name="Teo W.F.A."/>
            <person name="Lipun K."/>
        </authorList>
    </citation>
    <scope>NUCLEOTIDE SEQUENCE [LARGE SCALE GENOMIC DNA]</scope>
    <source>
        <strain evidence="2 3">TISTR 2346</strain>
    </source>
</reference>
<organism evidence="2 3">
    <name type="scientific">Streptomyces phyllanthi</name>
    <dbReference type="NCBI Taxonomy" id="1803180"/>
    <lineage>
        <taxon>Bacteria</taxon>
        <taxon>Bacillati</taxon>
        <taxon>Actinomycetota</taxon>
        <taxon>Actinomycetes</taxon>
        <taxon>Kitasatosporales</taxon>
        <taxon>Streptomycetaceae</taxon>
        <taxon>Streptomyces</taxon>
    </lineage>
</organism>
<dbReference type="Proteomes" id="UP000326979">
    <property type="component" value="Unassembled WGS sequence"/>
</dbReference>
<feature type="compositionally biased region" description="Low complexity" evidence="1">
    <location>
        <begin position="1"/>
        <end position="27"/>
    </location>
</feature>